<organism evidence="2 3">
    <name type="scientific">Thiorhodococcus fuscus</name>
    <dbReference type="NCBI Taxonomy" id="527200"/>
    <lineage>
        <taxon>Bacteria</taxon>
        <taxon>Pseudomonadati</taxon>
        <taxon>Pseudomonadota</taxon>
        <taxon>Gammaproteobacteria</taxon>
        <taxon>Chromatiales</taxon>
        <taxon>Chromatiaceae</taxon>
        <taxon>Thiorhodococcus</taxon>
    </lineage>
</organism>
<proteinExistence type="predicted"/>
<protein>
    <submittedName>
        <fullName evidence="2">AAA family ATPase</fullName>
    </submittedName>
</protein>
<dbReference type="InterPro" id="IPR012547">
    <property type="entry name" value="PDDEXK_9"/>
</dbReference>
<sequence length="529" mass="60336">MLKKLPIGIQTFREIIEEGYVYVDKTGHAWALASSGKYYFLSRPRRFGKSLFLDTLKELHEGSEALFRGLYIHERWDWSKRHPVIRLDFSAGVLRSRAELDLRIEWMLKENAERLGVVCDRTRNDIPGCLSELIIRAHAESGQRVVILVDEYDKPIFDNITDLARAAEVREGLKNLYSAIKGQDAHIQLVFMTGVTKFSKVSLFSGINQLRDITLSAAFGTICGYTQSDLESSFGQHLRGVDWARLKQWYNGYAFRGESVYNPFDILLFISEANQFRNYWFETGNPSFLIELLRNRRLFLPDLEGIEASEEILDSFDIERIDPVTLLFQTGYLTIADTRESFGQWLFALRIPNQEVRHALANHLIDAYTGRLPSERLEWQKSVYGPLSCGDVDAFIAAIKRLFAGIPWRNFTHNDLPESEGYYASVLYAFLASLNAEIIPEDISNHGQVDLTAKLAGYIYVIEIKLNLKAEGSGAGERDESSNPALAQIRARDYSAKYRDLPGKGLFELGLVFDAQARNLVQADWQRID</sequence>
<dbReference type="PANTHER" id="PTHR34825">
    <property type="entry name" value="CONSERVED PROTEIN, WITH A WEAK D-GALACTARATE DEHYDRATASE/ALTRONATE HYDROLASE DOMAIN"/>
    <property type="match status" value="1"/>
</dbReference>
<dbReference type="Pfam" id="PF08011">
    <property type="entry name" value="PDDEXK_9"/>
    <property type="match status" value="1"/>
</dbReference>
<dbReference type="Proteomes" id="UP001597337">
    <property type="component" value="Unassembled WGS sequence"/>
</dbReference>
<evidence type="ECO:0000259" key="1">
    <source>
        <dbReference type="Pfam" id="PF09820"/>
    </source>
</evidence>
<dbReference type="PANTHER" id="PTHR34825:SF1">
    <property type="entry name" value="AAA-ATPASE-LIKE DOMAIN-CONTAINING PROTEIN"/>
    <property type="match status" value="1"/>
</dbReference>
<evidence type="ECO:0000313" key="2">
    <source>
        <dbReference type="EMBL" id="MFD2110535.1"/>
    </source>
</evidence>
<dbReference type="RefSeq" id="WP_386022233.1">
    <property type="nucleotide sequence ID" value="NZ_JBHUHX010000003.1"/>
</dbReference>
<name>A0ABW4Y364_9GAMM</name>
<evidence type="ECO:0000313" key="3">
    <source>
        <dbReference type="Proteomes" id="UP001597337"/>
    </source>
</evidence>
<feature type="domain" description="AAA-ATPase-like" evidence="1">
    <location>
        <begin position="6"/>
        <end position="204"/>
    </location>
</feature>
<dbReference type="Pfam" id="PF09820">
    <property type="entry name" value="AAA-ATPase_like"/>
    <property type="match status" value="1"/>
</dbReference>
<dbReference type="EMBL" id="JBHUHX010000003">
    <property type="protein sequence ID" value="MFD2110535.1"/>
    <property type="molecule type" value="Genomic_DNA"/>
</dbReference>
<dbReference type="InterPro" id="IPR018631">
    <property type="entry name" value="AAA-ATPase-like_dom"/>
</dbReference>
<comment type="caution">
    <text evidence="2">The sequence shown here is derived from an EMBL/GenBank/DDBJ whole genome shotgun (WGS) entry which is preliminary data.</text>
</comment>
<gene>
    <name evidence="2" type="ORF">ACFSJC_01615</name>
</gene>
<keyword evidence="3" id="KW-1185">Reference proteome</keyword>
<accession>A0ABW4Y364</accession>
<reference evidence="3" key="1">
    <citation type="journal article" date="2019" name="Int. J. Syst. Evol. Microbiol.">
        <title>The Global Catalogue of Microorganisms (GCM) 10K type strain sequencing project: providing services to taxonomists for standard genome sequencing and annotation.</title>
        <authorList>
            <consortium name="The Broad Institute Genomics Platform"/>
            <consortium name="The Broad Institute Genome Sequencing Center for Infectious Disease"/>
            <person name="Wu L."/>
            <person name="Ma J."/>
        </authorList>
    </citation>
    <scope>NUCLEOTIDE SEQUENCE [LARGE SCALE GENOMIC DNA]</scope>
    <source>
        <strain evidence="3">KACC 12597</strain>
    </source>
</reference>